<accession>A0ABU3NSQ9</accession>
<keyword evidence="5" id="KW-1185">Reference proteome</keyword>
<dbReference type="EMBL" id="JAUHMF010000002">
    <property type="protein sequence ID" value="MDT8899147.1"/>
    <property type="molecule type" value="Genomic_DNA"/>
</dbReference>
<dbReference type="Proteomes" id="UP001254165">
    <property type="component" value="Unassembled WGS sequence"/>
</dbReference>
<proteinExistence type="inferred from homology"/>
<dbReference type="PANTHER" id="PTHR22911">
    <property type="entry name" value="ACYL-MALONYL CONDENSING ENZYME-RELATED"/>
    <property type="match status" value="1"/>
</dbReference>
<comment type="similarity">
    <text evidence="1">Belongs to the EamA transporter family.</text>
</comment>
<reference evidence="4 5" key="1">
    <citation type="submission" date="2023-07" db="EMBL/GenBank/DDBJ databases">
        <title>Novel species of Thermanaerothrix with wide hydrolytic capabilities.</title>
        <authorList>
            <person name="Zayulina K.S."/>
            <person name="Podosokorskaya O.A."/>
            <person name="Elcheninov A.G."/>
        </authorList>
    </citation>
    <scope>NUCLEOTIDE SEQUENCE [LARGE SCALE GENOMIC DNA]</scope>
    <source>
        <strain evidence="4 5">4228-RoL</strain>
    </source>
</reference>
<keyword evidence="2" id="KW-0472">Membrane</keyword>
<feature type="domain" description="EamA" evidence="3">
    <location>
        <begin position="9"/>
        <end position="140"/>
    </location>
</feature>
<feature type="transmembrane region" description="Helical" evidence="2">
    <location>
        <begin position="181"/>
        <end position="204"/>
    </location>
</feature>
<feature type="transmembrane region" description="Helical" evidence="2">
    <location>
        <begin position="240"/>
        <end position="259"/>
    </location>
</feature>
<feature type="transmembrane region" description="Helical" evidence="2">
    <location>
        <begin position="265"/>
        <end position="283"/>
    </location>
</feature>
<feature type="transmembrane region" description="Helical" evidence="2">
    <location>
        <begin position="100"/>
        <end position="116"/>
    </location>
</feature>
<dbReference type="InterPro" id="IPR000620">
    <property type="entry name" value="EamA_dom"/>
</dbReference>
<feature type="transmembrane region" description="Helical" evidence="2">
    <location>
        <begin position="149"/>
        <end position="169"/>
    </location>
</feature>
<evidence type="ECO:0000256" key="1">
    <source>
        <dbReference type="ARBA" id="ARBA00007362"/>
    </source>
</evidence>
<keyword evidence="2" id="KW-1133">Transmembrane helix</keyword>
<gene>
    <name evidence="4" type="ORF">QYE77_12825</name>
</gene>
<name>A0ABU3NSQ9_9CHLR</name>
<evidence type="ECO:0000313" key="5">
    <source>
        <dbReference type="Proteomes" id="UP001254165"/>
    </source>
</evidence>
<protein>
    <submittedName>
        <fullName evidence="4">DMT family transporter</fullName>
    </submittedName>
</protein>
<evidence type="ECO:0000256" key="2">
    <source>
        <dbReference type="SAM" id="Phobius"/>
    </source>
</evidence>
<dbReference type="SUPFAM" id="SSF103481">
    <property type="entry name" value="Multidrug resistance efflux transporter EmrE"/>
    <property type="match status" value="2"/>
</dbReference>
<evidence type="ECO:0000259" key="3">
    <source>
        <dbReference type="Pfam" id="PF00892"/>
    </source>
</evidence>
<feature type="transmembrane region" description="Helical" evidence="2">
    <location>
        <begin position="210"/>
        <end position="228"/>
    </location>
</feature>
<feature type="domain" description="EamA" evidence="3">
    <location>
        <begin position="150"/>
        <end position="282"/>
    </location>
</feature>
<dbReference type="PANTHER" id="PTHR22911:SF137">
    <property type="entry name" value="SOLUTE CARRIER FAMILY 35 MEMBER G2-RELATED"/>
    <property type="match status" value="1"/>
</dbReference>
<dbReference type="RefSeq" id="WP_315625832.1">
    <property type="nucleotide sequence ID" value="NZ_JAUHMF010000002.1"/>
</dbReference>
<organism evidence="4 5">
    <name type="scientific">Thermanaerothrix solaris</name>
    <dbReference type="NCBI Taxonomy" id="3058434"/>
    <lineage>
        <taxon>Bacteria</taxon>
        <taxon>Bacillati</taxon>
        <taxon>Chloroflexota</taxon>
        <taxon>Anaerolineae</taxon>
        <taxon>Anaerolineales</taxon>
        <taxon>Anaerolineaceae</taxon>
        <taxon>Thermanaerothrix</taxon>
    </lineage>
</organism>
<sequence>MWANRRSQGVIAALASALFMGTMPILGKQAFGAGFSPLAVVALRSTIAALLMFGAMSFQRHFFYIYPVGLIGCLIAGVINGIGSIFYYTALVRLDASVGHLIYSFYPLFVALWLWLDRQKIGPITLLRLILALPGIYLLIRTGHTPVDLVGALMMLLSALFYAFHLIINQRILYEAPAPTVTFYTLMAMAVTVGIAFGVAHPTLPPFTLAWWPVLGMAGITFLSRLTLFLGVKNLGGLQTALLGISELLVTVLLAQVWLNERLSPAQWIGALLIAGSMTLVALDPSTPERRTSGGWLRWLNPPQLPEIDLPWQR</sequence>
<dbReference type="InterPro" id="IPR037185">
    <property type="entry name" value="EmrE-like"/>
</dbReference>
<feature type="transmembrane region" description="Helical" evidence="2">
    <location>
        <begin position="63"/>
        <end position="88"/>
    </location>
</feature>
<keyword evidence="2" id="KW-0812">Transmembrane</keyword>
<dbReference type="Pfam" id="PF00892">
    <property type="entry name" value="EamA"/>
    <property type="match status" value="2"/>
</dbReference>
<evidence type="ECO:0000313" key="4">
    <source>
        <dbReference type="EMBL" id="MDT8899147.1"/>
    </source>
</evidence>
<feature type="transmembrane region" description="Helical" evidence="2">
    <location>
        <begin position="125"/>
        <end position="143"/>
    </location>
</feature>
<feature type="transmembrane region" description="Helical" evidence="2">
    <location>
        <begin position="37"/>
        <end position="56"/>
    </location>
</feature>
<comment type="caution">
    <text evidence="4">The sequence shown here is derived from an EMBL/GenBank/DDBJ whole genome shotgun (WGS) entry which is preliminary data.</text>
</comment>